<dbReference type="Gene3D" id="2.60.20.10">
    <property type="entry name" value="Crystallins"/>
    <property type="match status" value="1"/>
</dbReference>
<reference evidence="2 3" key="1">
    <citation type="submission" date="2019-03" db="EMBL/GenBank/DDBJ databases">
        <title>Draft genome sequences of novel Actinobacteria.</title>
        <authorList>
            <person name="Sahin N."/>
            <person name="Ay H."/>
            <person name="Saygin H."/>
        </authorList>
    </citation>
    <scope>NUCLEOTIDE SEQUENCE [LARGE SCALE GENOMIC DNA]</scope>
    <source>
        <strain evidence="2 3">6K102</strain>
    </source>
</reference>
<feature type="region of interest" description="Disordered" evidence="1">
    <location>
        <begin position="105"/>
        <end position="129"/>
    </location>
</feature>
<sequence length="129" mass="14062">MKKAVIRTLLVMGVVTGVSGISPSYADARAAAEAGSFCLYEHDDYKGGYFCINGSDVSLRKNYWVGTSRSVNNGASSMKNNTGYIVMLHDLEYFVGQYYLAKPGSSDKDLTNNSGNPSYDNKATSLEFR</sequence>
<dbReference type="Pfam" id="PF03995">
    <property type="entry name" value="Inhibitor_I36"/>
    <property type="match status" value="1"/>
</dbReference>
<protein>
    <recommendedName>
        <fullName evidence="4">Peptidase inhibitor family I36</fullName>
    </recommendedName>
</protein>
<dbReference type="RefSeq" id="WP_132630912.1">
    <property type="nucleotide sequence ID" value="NZ_SMLD01000033.1"/>
</dbReference>
<dbReference type="EMBL" id="SMLD01000033">
    <property type="protein sequence ID" value="TDE54471.1"/>
    <property type="molecule type" value="Genomic_DNA"/>
</dbReference>
<name>A0A4R5FNE5_9ACTN</name>
<dbReference type="SUPFAM" id="SSF49695">
    <property type="entry name" value="gamma-Crystallin-like"/>
    <property type="match status" value="1"/>
</dbReference>
<comment type="caution">
    <text evidence="2">The sequence shown here is derived from an EMBL/GenBank/DDBJ whole genome shotgun (WGS) entry which is preliminary data.</text>
</comment>
<evidence type="ECO:0000256" key="1">
    <source>
        <dbReference type="SAM" id="MobiDB-lite"/>
    </source>
</evidence>
<dbReference type="AlphaFoldDB" id="A0A4R5FNE5"/>
<evidence type="ECO:0008006" key="4">
    <source>
        <dbReference type="Google" id="ProtNLM"/>
    </source>
</evidence>
<evidence type="ECO:0000313" key="2">
    <source>
        <dbReference type="EMBL" id="TDE54471.1"/>
    </source>
</evidence>
<dbReference type="Proteomes" id="UP000295136">
    <property type="component" value="Unassembled WGS sequence"/>
</dbReference>
<feature type="compositionally biased region" description="Polar residues" evidence="1">
    <location>
        <begin position="111"/>
        <end position="129"/>
    </location>
</feature>
<accession>A0A4R5FNE5</accession>
<dbReference type="InterPro" id="IPR011024">
    <property type="entry name" value="G_crystallin-like"/>
</dbReference>
<proteinExistence type="predicted"/>
<gene>
    <name evidence="2" type="ORF">E1295_15160</name>
</gene>
<organism evidence="2 3">
    <name type="scientific">Nonomuraea mesophila</name>
    <dbReference type="NCBI Taxonomy" id="2530382"/>
    <lineage>
        <taxon>Bacteria</taxon>
        <taxon>Bacillati</taxon>
        <taxon>Actinomycetota</taxon>
        <taxon>Actinomycetes</taxon>
        <taxon>Streptosporangiales</taxon>
        <taxon>Streptosporangiaceae</taxon>
        <taxon>Nonomuraea</taxon>
    </lineage>
</organism>
<keyword evidence="3" id="KW-1185">Reference proteome</keyword>
<evidence type="ECO:0000313" key="3">
    <source>
        <dbReference type="Proteomes" id="UP000295136"/>
    </source>
</evidence>